<evidence type="ECO:0000313" key="1">
    <source>
        <dbReference type="EMBL" id="GAL91398.1"/>
    </source>
</evidence>
<organism evidence="1 2">
    <name type="scientific">Microcystis aeruginosa NIES-44</name>
    <dbReference type="NCBI Taxonomy" id="449439"/>
    <lineage>
        <taxon>Bacteria</taxon>
        <taxon>Bacillati</taxon>
        <taxon>Cyanobacteriota</taxon>
        <taxon>Cyanophyceae</taxon>
        <taxon>Oscillatoriophycideae</taxon>
        <taxon>Chroococcales</taxon>
        <taxon>Microcystaceae</taxon>
        <taxon>Microcystis</taxon>
    </lineage>
</organism>
<protein>
    <recommendedName>
        <fullName evidence="3">Flagellar assembly protein H</fullName>
    </recommendedName>
</protein>
<proteinExistence type="predicted"/>
<dbReference type="RefSeq" id="WP_045356325.1">
    <property type="nucleotide sequence ID" value="NZ_BBPA01000002.1"/>
</dbReference>
<dbReference type="EMBL" id="BBPA01000002">
    <property type="protein sequence ID" value="GAL91398.1"/>
    <property type="molecule type" value="Genomic_DNA"/>
</dbReference>
<evidence type="ECO:0008006" key="3">
    <source>
        <dbReference type="Google" id="ProtNLM"/>
    </source>
</evidence>
<dbReference type="AlphaFoldDB" id="A0A0A1VPL6"/>
<dbReference type="Proteomes" id="UP000030321">
    <property type="component" value="Unassembled WGS sequence"/>
</dbReference>
<name>A0A0A1VPL6_MICAE</name>
<evidence type="ECO:0000313" key="2">
    <source>
        <dbReference type="Proteomes" id="UP000030321"/>
    </source>
</evidence>
<comment type="caution">
    <text evidence="1">The sequence shown here is derived from an EMBL/GenBank/DDBJ whole genome shotgun (WGS) entry which is preliminary data.</text>
</comment>
<reference evidence="2" key="1">
    <citation type="journal article" date="2015" name="Genome">
        <title>Whole Genome Sequence of the Non-Microcystin-Producing Microcystis aeruginosa Strain NIES-44.</title>
        <authorList>
            <person name="Okano K."/>
            <person name="Miyata N."/>
            <person name="Ozaki Y."/>
        </authorList>
    </citation>
    <scope>NUCLEOTIDE SEQUENCE [LARGE SCALE GENOMIC DNA]</scope>
    <source>
        <strain evidence="2">NIES-44</strain>
    </source>
</reference>
<accession>A0A0A1VPL6</accession>
<gene>
    <name evidence="1" type="ORF">N44_00767</name>
</gene>
<sequence>MTRQIHDQFAKEYLEELLASLGTIKKSKKVKSEVQEIDVWFEPASSASRTELPLGILGKMAATCCLFEPFRNPPSEVEIRSCISKLYAVHGEVLRKAKRTNKTLTEAELPVLWILTPTFSGRMIEEVVGIPPSFLPEEGMKEEWGKGVYFSPSLFKTGIVAIHQLPVNEETLWLRVLGKGGTQKRAVEELVQLPEGNPCQENLLEILANWRKSLELRDNLSAEEQEDIMNLSPAYLQQREEWKQEGIQEGIQRGIQEGMQEGIQRGSLEERYSLITSLLEGRFGSLDAELSGLVEQIAQLPISERTGLLLSLANLSRSELLERFREN</sequence>